<dbReference type="GO" id="GO:0006313">
    <property type="term" value="P:DNA transposition"/>
    <property type="evidence" value="ECO:0007669"/>
    <property type="project" value="InterPro"/>
</dbReference>
<proteinExistence type="predicted"/>
<comment type="caution">
    <text evidence="1">The sequence shown here is derived from an EMBL/GenBank/DDBJ whole genome shotgun (WGS) entry which is preliminary data.</text>
</comment>
<dbReference type="AlphaFoldDB" id="A0A0S8GLL0"/>
<dbReference type="PANTHER" id="PTHR34322">
    <property type="entry name" value="TRANSPOSASE, Y1_TNP DOMAIN-CONTAINING"/>
    <property type="match status" value="1"/>
</dbReference>
<name>A0A0S8GLL0_UNCW3</name>
<evidence type="ECO:0008006" key="3">
    <source>
        <dbReference type="Google" id="ProtNLM"/>
    </source>
</evidence>
<dbReference type="SUPFAM" id="SSF143422">
    <property type="entry name" value="Transposase IS200-like"/>
    <property type="match status" value="1"/>
</dbReference>
<protein>
    <recommendedName>
        <fullName evidence="3">Transposase IS200-like domain-containing protein</fullName>
    </recommendedName>
</protein>
<gene>
    <name evidence="1" type="ORF">AMJ87_00070</name>
</gene>
<dbReference type="EMBL" id="LJUO01000001">
    <property type="protein sequence ID" value="KPK73880.1"/>
    <property type="molecule type" value="Genomic_DNA"/>
</dbReference>
<evidence type="ECO:0000313" key="1">
    <source>
        <dbReference type="EMBL" id="KPK73880.1"/>
    </source>
</evidence>
<sequence length="257" mass="30034">MTTHFHLLIETPFPNLSQFMRKLLSDYATYYNRWYQRRGSVFKSRYASYLIQDDSYYHVALRYLYYNPVKAGVVKRPEEYRWTSLYYILHRKIAQKEIGWYDCNGLLELLGGRQGLVDLLKDEGEEPSIVYGKFIGDKQWADHIMSEKAERLCDETSREREMRVGLVNPITVVNFVASELGCDTTEIINGCNKEGRRLCLYVLQKDTALDARSTAALFGLSKWAVLKAVQRMELKRKTDREIEVLLAVRKKMSNVQT</sequence>
<dbReference type="Proteomes" id="UP000051096">
    <property type="component" value="Unassembled WGS sequence"/>
</dbReference>
<evidence type="ECO:0000313" key="2">
    <source>
        <dbReference type="Proteomes" id="UP000051096"/>
    </source>
</evidence>
<dbReference type="GO" id="GO:0003677">
    <property type="term" value="F:DNA binding"/>
    <property type="evidence" value="ECO:0007669"/>
    <property type="project" value="InterPro"/>
</dbReference>
<dbReference type="GO" id="GO:0004803">
    <property type="term" value="F:transposase activity"/>
    <property type="evidence" value="ECO:0007669"/>
    <property type="project" value="InterPro"/>
</dbReference>
<accession>A0A0S8GLL0</accession>
<reference evidence="1 2" key="1">
    <citation type="journal article" date="2015" name="Microbiome">
        <title>Genomic resolution of linkages in carbon, nitrogen, and sulfur cycling among widespread estuary sediment bacteria.</title>
        <authorList>
            <person name="Baker B.J."/>
            <person name="Lazar C.S."/>
            <person name="Teske A.P."/>
            <person name="Dick G.J."/>
        </authorList>
    </citation>
    <scope>NUCLEOTIDE SEQUENCE [LARGE SCALE GENOMIC DNA]</scope>
    <source>
        <strain evidence="1">SM23_60</strain>
    </source>
</reference>
<organism evidence="1 2">
    <name type="scientific">candidate division WOR_3 bacterium SM23_60</name>
    <dbReference type="NCBI Taxonomy" id="1703780"/>
    <lineage>
        <taxon>Bacteria</taxon>
        <taxon>Bacteria division WOR-3</taxon>
    </lineage>
</organism>
<dbReference type="InterPro" id="IPR036515">
    <property type="entry name" value="Transposase_17_sf"/>
</dbReference>
<dbReference type="PANTHER" id="PTHR34322:SF2">
    <property type="entry name" value="TRANSPOSASE IS200-LIKE DOMAIN-CONTAINING PROTEIN"/>
    <property type="match status" value="1"/>
</dbReference>
<dbReference type="Gene3D" id="3.30.70.1290">
    <property type="entry name" value="Transposase IS200-like"/>
    <property type="match status" value="1"/>
</dbReference>